<sequence length="62" mass="7394">MRERLGVSTENSSMRVRDVLEWECSKLSDVDWNGMNWSNRLWVLLKEKLLDWVFDVGTPLRP</sequence>
<feature type="non-terminal residue" evidence="1">
    <location>
        <position position="62"/>
    </location>
</feature>
<dbReference type="AlphaFoldDB" id="A0A392QC67"/>
<reference evidence="1 2" key="1">
    <citation type="journal article" date="2018" name="Front. Plant Sci.">
        <title>Red Clover (Trifolium pratense) and Zigzag Clover (T. medium) - A Picture of Genomic Similarities and Differences.</title>
        <authorList>
            <person name="Dluhosova J."/>
            <person name="Istvanek J."/>
            <person name="Nedelnik J."/>
            <person name="Repkova J."/>
        </authorList>
    </citation>
    <scope>NUCLEOTIDE SEQUENCE [LARGE SCALE GENOMIC DNA]</scope>
    <source>
        <strain evidence="2">cv. 10/8</strain>
        <tissue evidence="1">Leaf</tissue>
    </source>
</reference>
<protein>
    <submittedName>
        <fullName evidence="1">Uncharacterized protein</fullName>
    </submittedName>
</protein>
<evidence type="ECO:0000313" key="2">
    <source>
        <dbReference type="Proteomes" id="UP000265520"/>
    </source>
</evidence>
<dbReference type="EMBL" id="LXQA010127784">
    <property type="protein sequence ID" value="MCI21963.1"/>
    <property type="molecule type" value="Genomic_DNA"/>
</dbReference>
<organism evidence="1 2">
    <name type="scientific">Trifolium medium</name>
    <dbReference type="NCBI Taxonomy" id="97028"/>
    <lineage>
        <taxon>Eukaryota</taxon>
        <taxon>Viridiplantae</taxon>
        <taxon>Streptophyta</taxon>
        <taxon>Embryophyta</taxon>
        <taxon>Tracheophyta</taxon>
        <taxon>Spermatophyta</taxon>
        <taxon>Magnoliopsida</taxon>
        <taxon>eudicotyledons</taxon>
        <taxon>Gunneridae</taxon>
        <taxon>Pentapetalae</taxon>
        <taxon>rosids</taxon>
        <taxon>fabids</taxon>
        <taxon>Fabales</taxon>
        <taxon>Fabaceae</taxon>
        <taxon>Papilionoideae</taxon>
        <taxon>50 kb inversion clade</taxon>
        <taxon>NPAAA clade</taxon>
        <taxon>Hologalegina</taxon>
        <taxon>IRL clade</taxon>
        <taxon>Trifolieae</taxon>
        <taxon>Trifolium</taxon>
    </lineage>
</organism>
<name>A0A392QC67_9FABA</name>
<dbReference type="Proteomes" id="UP000265520">
    <property type="component" value="Unassembled WGS sequence"/>
</dbReference>
<comment type="caution">
    <text evidence="1">The sequence shown here is derived from an EMBL/GenBank/DDBJ whole genome shotgun (WGS) entry which is preliminary data.</text>
</comment>
<accession>A0A392QC67</accession>
<evidence type="ECO:0000313" key="1">
    <source>
        <dbReference type="EMBL" id="MCI21963.1"/>
    </source>
</evidence>
<proteinExistence type="predicted"/>
<keyword evidence="2" id="KW-1185">Reference proteome</keyword>